<dbReference type="NCBIfam" id="NF033580">
    <property type="entry name" value="transpos_IS5_3"/>
    <property type="match status" value="1"/>
</dbReference>
<sequence length="289" mass="33383">MWTPQARARMAALSCKTKRYPSDLTDEEWGQIAPLMPPASPRGRKRSVDFREILNALRYLVRSGCGWEMLPVHFGPWQTVYWWFRRLMRRFLFRTIHDVCTMLDREAEGREASLTGGVIDSQSIKAPHAKTRGYDAGKKIVGRKRHIAVDTDGRLLMVGLTPADISDSAGGQMILDAIRKRWPWVKHLFADGAYDRAMLMDKAAFQNFSVEVIRRSDGAKGFEVLLRRWVVERNFGWMTRWRRLVRDYEQRVDVSEAMIHIAMGSLMLRRNAHPGISKKALRSYKSLST</sequence>
<dbReference type="Proteomes" id="UP001516351">
    <property type="component" value="Unassembled WGS sequence"/>
</dbReference>
<feature type="domain" description="Insertion element IS402-like" evidence="2">
    <location>
        <begin position="24"/>
        <end position="97"/>
    </location>
</feature>
<evidence type="ECO:0000259" key="2">
    <source>
        <dbReference type="Pfam" id="PF13340"/>
    </source>
</evidence>
<feature type="domain" description="Transposase IS4-like" evidence="1">
    <location>
        <begin position="115"/>
        <end position="263"/>
    </location>
</feature>
<organism evidence="3 4">
    <name type="scientific">Asaia spathodeae</name>
    <dbReference type="NCBI Taxonomy" id="657016"/>
    <lineage>
        <taxon>Bacteria</taxon>
        <taxon>Pseudomonadati</taxon>
        <taxon>Pseudomonadota</taxon>
        <taxon>Alphaproteobacteria</taxon>
        <taxon>Acetobacterales</taxon>
        <taxon>Acetobacteraceae</taxon>
        <taxon>Asaia</taxon>
    </lineage>
</organism>
<dbReference type="PANTHER" id="PTHR30007">
    <property type="entry name" value="PHP DOMAIN PROTEIN"/>
    <property type="match status" value="1"/>
</dbReference>
<evidence type="ECO:0000313" key="3">
    <source>
        <dbReference type="EMBL" id="NVN47437.1"/>
    </source>
</evidence>
<dbReference type="PANTHER" id="PTHR30007:SF0">
    <property type="entry name" value="TRANSPOSASE"/>
    <property type="match status" value="1"/>
</dbReference>
<dbReference type="InterPro" id="IPR002559">
    <property type="entry name" value="Transposase_11"/>
</dbReference>
<name>A0ABX2P676_9PROT</name>
<evidence type="ECO:0000259" key="1">
    <source>
        <dbReference type="Pfam" id="PF01609"/>
    </source>
</evidence>
<dbReference type="InterPro" id="IPR025161">
    <property type="entry name" value="IS402-like_dom"/>
</dbReference>
<keyword evidence="4" id="KW-1185">Reference proteome</keyword>
<accession>A0ABX2P676</accession>
<evidence type="ECO:0000313" key="4">
    <source>
        <dbReference type="Proteomes" id="UP001516351"/>
    </source>
</evidence>
<dbReference type="RefSeq" id="WP_267311746.1">
    <property type="nucleotide sequence ID" value="NZ_JABXXV010000006.1"/>
</dbReference>
<dbReference type="Pfam" id="PF01609">
    <property type="entry name" value="DDE_Tnp_1"/>
    <property type="match status" value="1"/>
</dbReference>
<dbReference type="EMBL" id="JABXXV010000006">
    <property type="protein sequence ID" value="NVN47437.1"/>
    <property type="molecule type" value="Genomic_DNA"/>
</dbReference>
<protein>
    <submittedName>
        <fullName evidence="3">IS5 family transposase</fullName>
    </submittedName>
</protein>
<dbReference type="Pfam" id="PF13340">
    <property type="entry name" value="DUF4096"/>
    <property type="match status" value="1"/>
</dbReference>
<proteinExistence type="predicted"/>
<gene>
    <name evidence="3" type="ORF">HW542_11540</name>
</gene>
<reference evidence="3 4" key="1">
    <citation type="submission" date="2020-06" db="EMBL/GenBank/DDBJ databases">
        <title>Synonyms of Asaia species.</title>
        <authorList>
            <person name="Sombolestani A."/>
        </authorList>
    </citation>
    <scope>NUCLEOTIDE SEQUENCE [LARGE SCALE GENOMIC DNA]</scope>
    <source>
        <strain evidence="3 4">LMG 27047</strain>
    </source>
</reference>
<comment type="caution">
    <text evidence="3">The sequence shown here is derived from an EMBL/GenBank/DDBJ whole genome shotgun (WGS) entry which is preliminary data.</text>
</comment>